<dbReference type="Proteomes" id="UP001396334">
    <property type="component" value="Unassembled WGS sequence"/>
</dbReference>
<feature type="region of interest" description="Disordered" evidence="7">
    <location>
        <begin position="436"/>
        <end position="468"/>
    </location>
</feature>
<dbReference type="SUPFAM" id="SSF109905">
    <property type="entry name" value="Surp module (SWAP domain)"/>
    <property type="match status" value="2"/>
</dbReference>
<feature type="compositionally biased region" description="Acidic residues" evidence="7">
    <location>
        <begin position="704"/>
        <end position="713"/>
    </location>
</feature>
<feature type="compositionally biased region" description="Basic and acidic residues" evidence="7">
    <location>
        <begin position="805"/>
        <end position="825"/>
    </location>
</feature>
<dbReference type="Pfam" id="PF01805">
    <property type="entry name" value="Surp"/>
    <property type="match status" value="2"/>
</dbReference>
<keyword evidence="2" id="KW-0677">Repeat</keyword>
<keyword evidence="5" id="KW-0804">Transcription</keyword>
<accession>A0ABR2U9V5</accession>
<dbReference type="SMART" id="SM00648">
    <property type="entry name" value="SWAP"/>
    <property type="match status" value="2"/>
</dbReference>
<dbReference type="Pfam" id="PF09750">
    <property type="entry name" value="DRY_EERY"/>
    <property type="match status" value="1"/>
</dbReference>
<feature type="domain" description="SURP motif" evidence="8">
    <location>
        <begin position="172"/>
        <end position="214"/>
    </location>
</feature>
<name>A0ABR2U9V5_9ROSI</name>
<feature type="domain" description="SURP motif" evidence="8">
    <location>
        <begin position="376"/>
        <end position="418"/>
    </location>
</feature>
<feature type="compositionally biased region" description="Basic residues" evidence="7">
    <location>
        <begin position="726"/>
        <end position="755"/>
    </location>
</feature>
<evidence type="ECO:0000259" key="8">
    <source>
        <dbReference type="PROSITE" id="PS50128"/>
    </source>
</evidence>
<feature type="compositionally biased region" description="Basic and acidic residues" evidence="7">
    <location>
        <begin position="756"/>
        <end position="774"/>
    </location>
</feature>
<reference evidence="9 10" key="1">
    <citation type="journal article" date="2024" name="G3 (Bethesda)">
        <title>Genome assembly of Hibiscus sabdariffa L. provides insights into metabolisms of medicinal natural products.</title>
        <authorList>
            <person name="Kim T."/>
        </authorList>
    </citation>
    <scope>NUCLEOTIDE SEQUENCE [LARGE SCALE GENOMIC DNA]</scope>
    <source>
        <strain evidence="9">TK-2024</strain>
        <tissue evidence="9">Old leaves</tissue>
    </source>
</reference>
<dbReference type="InterPro" id="IPR035967">
    <property type="entry name" value="SWAP/Surp_sf"/>
</dbReference>
<sequence length="914" mass="100781">MDLEVVGRHALLFDDDAMASFVNSPQALVDWNSLSIDRYDVRHLLSGPPPPRKRRRHLPSPSVTSDDTLESDLDRERFLDLPPPSPELPYQQDGDNDEEPAASGGLYNAVSFSYGNTGESNELKDADMESSFRPPFPVPETLLQNLMLGAQMQFFFPFDLMTRPPTEKVHQIMARTALFVSKHGGQSEIVLRVKQGDNPTFGFLMPDHLLHPYFRFLVDHQELLSSNSVDEGKADGAHDQAGSDRGGALSLLGTVYGSGEDEDGEMENATEVKIKESVGSEVAIDKTSTDGPEQKESSLSVNRKDDMVTKHSTPLKEKASVIKRNRSLITVKAGTTTGLKKDSDAAAAEKSRASSLPPTSKVELPVVEPPSDLKRVVDKIVEFILRNGRQFEAVLVEQDVKHGRFPFLLSSNLYHPYYLEALQKAEKSKLPGKAFVSEKHDSSGHGVEKKAASSRESDCASVGSDIPYNSDRKEKFKMVISKSKKDGQDPSSKASQPQIGVSVDAAAAAAILQAATRGIKKPNLEILSKTSLNGISQVPTSEGGHAPSFGSFQSSQPQSSEQKPGHKREPSVSGPVANAIAKTAAIAAASEADSSEACLTKEEKLKAERLKRAKMFTALIKSGSAPLKTEALRGLSAEPPDLGVCGSGVEGGLGREREGSSVALDVDTCNKIEMHEKMNSGIDHNERRSKRKYRSRSKRHEADSEQEEQEEDREEKLRDGHSGKQQLHHHSRDRRKHRKRHSSSKRRDSRHRHKHDGSTDDEQSHKSDNSDSNHHHSRNRRKRDTSLDTEHPRPRCVNKPSGSSEDEHQPSEHCHKYDSGDESQRTRHRRKHHRSSDDEYNPRRKRSHAGREAELEEGEIYAKSGRSKLSGGNVASREASADISVEGRAAMSSATTTVSNDLRAKIRAMLMATL</sequence>
<feature type="compositionally biased region" description="Basic and acidic residues" evidence="7">
    <location>
        <begin position="674"/>
        <end position="686"/>
    </location>
</feature>
<feature type="compositionally biased region" description="Low complexity" evidence="7">
    <location>
        <begin position="547"/>
        <end position="560"/>
    </location>
</feature>
<dbReference type="EMBL" id="JBBPBN010000001">
    <property type="protein sequence ID" value="KAK9046237.1"/>
    <property type="molecule type" value="Genomic_DNA"/>
</dbReference>
<keyword evidence="3" id="KW-0694">RNA-binding</keyword>
<evidence type="ECO:0000313" key="9">
    <source>
        <dbReference type="EMBL" id="KAK9046237.1"/>
    </source>
</evidence>
<feature type="region of interest" description="Disordered" evidence="7">
    <location>
        <begin position="280"/>
        <end position="313"/>
    </location>
</feature>
<feature type="compositionally biased region" description="Basic and acidic residues" evidence="7">
    <location>
        <begin position="230"/>
        <end position="242"/>
    </location>
</feature>
<evidence type="ECO:0000256" key="4">
    <source>
        <dbReference type="ARBA" id="ARBA00023015"/>
    </source>
</evidence>
<evidence type="ECO:0000256" key="1">
    <source>
        <dbReference type="ARBA" id="ARBA00022664"/>
    </source>
</evidence>
<feature type="compositionally biased region" description="Basic and acidic residues" evidence="7">
    <location>
        <begin position="339"/>
        <end position="352"/>
    </location>
</feature>
<feature type="region of interest" description="Disordered" evidence="7">
    <location>
        <begin position="229"/>
        <end position="248"/>
    </location>
</feature>
<feature type="region of interest" description="Disordered" evidence="7">
    <location>
        <begin position="43"/>
        <end position="105"/>
    </location>
</feature>
<evidence type="ECO:0000256" key="7">
    <source>
        <dbReference type="SAM" id="MobiDB-lite"/>
    </source>
</evidence>
<keyword evidence="1" id="KW-0507">mRNA processing</keyword>
<evidence type="ECO:0000256" key="5">
    <source>
        <dbReference type="ARBA" id="ARBA00023163"/>
    </source>
</evidence>
<feature type="region of interest" description="Disordered" evidence="7">
    <location>
        <begin position="537"/>
        <end position="574"/>
    </location>
</feature>
<dbReference type="Gene3D" id="1.10.10.790">
    <property type="entry name" value="Surp module"/>
    <property type="match status" value="2"/>
</dbReference>
<feature type="compositionally biased region" description="Basic residues" evidence="7">
    <location>
        <begin position="687"/>
        <end position="699"/>
    </location>
</feature>
<organism evidence="9 10">
    <name type="scientific">Hibiscus sabdariffa</name>
    <name type="common">roselle</name>
    <dbReference type="NCBI Taxonomy" id="183260"/>
    <lineage>
        <taxon>Eukaryota</taxon>
        <taxon>Viridiplantae</taxon>
        <taxon>Streptophyta</taxon>
        <taxon>Embryophyta</taxon>
        <taxon>Tracheophyta</taxon>
        <taxon>Spermatophyta</taxon>
        <taxon>Magnoliopsida</taxon>
        <taxon>eudicotyledons</taxon>
        <taxon>Gunneridae</taxon>
        <taxon>Pentapetalae</taxon>
        <taxon>rosids</taxon>
        <taxon>malvids</taxon>
        <taxon>Malvales</taxon>
        <taxon>Malvaceae</taxon>
        <taxon>Malvoideae</taxon>
        <taxon>Hibiscus</taxon>
    </lineage>
</organism>
<dbReference type="SMART" id="SM01141">
    <property type="entry name" value="DRY_EERY"/>
    <property type="match status" value="1"/>
</dbReference>
<feature type="region of interest" description="Disordered" evidence="7">
    <location>
        <begin position="674"/>
        <end position="859"/>
    </location>
</feature>
<dbReference type="PANTHER" id="PTHR13161:SF15">
    <property type="entry name" value="SPLICING FACTOR, SUPPRESSOR OF WHITE-APRICOT HOMOLOG"/>
    <property type="match status" value="1"/>
</dbReference>
<protein>
    <recommendedName>
        <fullName evidence="8">SURP motif domain-containing protein</fullName>
    </recommendedName>
</protein>
<evidence type="ECO:0000256" key="2">
    <source>
        <dbReference type="ARBA" id="ARBA00022737"/>
    </source>
</evidence>
<feature type="region of interest" description="Disordered" evidence="7">
    <location>
        <begin position="339"/>
        <end position="364"/>
    </location>
</feature>
<proteinExistence type="predicted"/>
<dbReference type="PANTHER" id="PTHR13161">
    <property type="entry name" value="SPLICING FACTOR SUPPRESSOR OF WHITE APRICOT"/>
    <property type="match status" value="1"/>
</dbReference>
<evidence type="ECO:0000256" key="3">
    <source>
        <dbReference type="ARBA" id="ARBA00022884"/>
    </source>
</evidence>
<keyword evidence="10" id="KW-1185">Reference proteome</keyword>
<dbReference type="InterPro" id="IPR019147">
    <property type="entry name" value="SWAP_N_domain"/>
</dbReference>
<evidence type="ECO:0000313" key="10">
    <source>
        <dbReference type="Proteomes" id="UP001396334"/>
    </source>
</evidence>
<keyword evidence="6" id="KW-0508">mRNA splicing</keyword>
<dbReference type="InterPro" id="IPR000061">
    <property type="entry name" value="Surp"/>
</dbReference>
<feature type="compositionally biased region" description="Basic and acidic residues" evidence="7">
    <location>
        <begin position="436"/>
        <end position="458"/>
    </location>
</feature>
<feature type="compositionally biased region" description="Basic and acidic residues" evidence="7">
    <location>
        <begin position="784"/>
        <end position="793"/>
    </location>
</feature>
<evidence type="ECO:0000256" key="6">
    <source>
        <dbReference type="ARBA" id="ARBA00023187"/>
    </source>
</evidence>
<keyword evidence="4" id="KW-0805">Transcription regulation</keyword>
<comment type="caution">
    <text evidence="9">The sequence shown here is derived from an EMBL/GenBank/DDBJ whole genome shotgun (WGS) entry which is preliminary data.</text>
</comment>
<dbReference type="InterPro" id="IPR040397">
    <property type="entry name" value="SWAP"/>
</dbReference>
<gene>
    <name evidence="9" type="ORF">V6N11_052130</name>
</gene>
<dbReference type="PROSITE" id="PS50128">
    <property type="entry name" value="SURP"/>
    <property type="match status" value="2"/>
</dbReference>